<dbReference type="PANTHER" id="PTHR48045">
    <property type="entry name" value="UDP-GLYCOSYLTRANSFERASE 72B1"/>
    <property type="match status" value="1"/>
</dbReference>
<gene>
    <name evidence="6" type="ORF">CSSPTR1EN2_LOCUS17530</name>
</gene>
<keyword evidence="7" id="KW-1185">Reference proteome</keyword>
<dbReference type="EC" id="2.4.1.-" evidence="4"/>
<evidence type="ECO:0000313" key="6">
    <source>
        <dbReference type="EMBL" id="CAK9225416.1"/>
    </source>
</evidence>
<dbReference type="EMBL" id="OZ019897">
    <property type="protein sequence ID" value="CAK9225416.1"/>
    <property type="molecule type" value="Genomic_DNA"/>
</dbReference>
<keyword evidence="2 3" id="KW-0808">Transferase</keyword>
<dbReference type="Pfam" id="PF00201">
    <property type="entry name" value="UDPGT"/>
    <property type="match status" value="1"/>
</dbReference>
<evidence type="ECO:0000313" key="7">
    <source>
        <dbReference type="Proteomes" id="UP001497512"/>
    </source>
</evidence>
<sequence>MSTLNGSRREMIAGSPPPPPPPPHLVMVPTPGLGHENPFLQAARRIADEGIIVTYVSTDRHISQVLNRPEFVHLRSSSSSQLLRFVNLRDGMGHIAEREFHLIMRTQEVVTKLTQLLEEVVIDLCSPETEKTRSVASAPPPCCILHDMFSTWAQDVADNLQLAKHMLYVSPACCLAIILQGPRLRKEGRAPVTPENEHILLTDIAGLPPIHPHDFPVSLVDPTVCQQTERGHSLFRVATVILVNTFHALEWRVLNGIHSQTKVILEIGPLLPEAQFCDDKTGDHIIKETTHEKHPCILWLNLQVPSSVLFISFGSIATLSASQILDLAAGIEASNQPFLWILRPPDAPMVTHGCDGALPALEFLPPGFEERTKDRGMIYSGWAPQVEILHHPAVGGFLSHSGWNSVLESICAGIPILSWPMVSEQKLICRFLVDTAKLAIEIQKNKDGLVTKEEVERKVRALMQGEEGQCLKRNVVIMQRNARKAVADGGISKQNFEAYIDHLRTGRPLKNAEFNDGEVRSGITGTTHCMDPVS</sequence>
<dbReference type="PROSITE" id="PS00375">
    <property type="entry name" value="UDPGT"/>
    <property type="match status" value="1"/>
</dbReference>
<evidence type="ECO:0000256" key="3">
    <source>
        <dbReference type="RuleBase" id="RU003718"/>
    </source>
</evidence>
<dbReference type="PANTHER" id="PTHR48045:SF31">
    <property type="entry name" value="UDP-GLYCOSYLTRANSFERASE 76B1-LIKE"/>
    <property type="match status" value="1"/>
</dbReference>
<comment type="similarity">
    <text evidence="1 3">Belongs to the UDP-glycosyltransferase family.</text>
</comment>
<dbReference type="Proteomes" id="UP001497512">
    <property type="component" value="Chromosome 5"/>
</dbReference>
<evidence type="ECO:0000256" key="1">
    <source>
        <dbReference type="ARBA" id="ARBA00009995"/>
    </source>
</evidence>
<proteinExistence type="inferred from homology"/>
<keyword evidence="3" id="KW-0328">Glycosyltransferase</keyword>
<dbReference type="InterPro" id="IPR035595">
    <property type="entry name" value="UDP_glycos_trans_CS"/>
</dbReference>
<dbReference type="SUPFAM" id="SSF53756">
    <property type="entry name" value="UDP-Glycosyltransferase/glycogen phosphorylase"/>
    <property type="match status" value="1"/>
</dbReference>
<accession>A0ABP0UM04</accession>
<feature type="region of interest" description="Disordered" evidence="5">
    <location>
        <begin position="1"/>
        <end position="23"/>
    </location>
</feature>
<dbReference type="Gene3D" id="3.40.50.2000">
    <property type="entry name" value="Glycogen Phosphorylase B"/>
    <property type="match status" value="2"/>
</dbReference>
<dbReference type="InterPro" id="IPR002213">
    <property type="entry name" value="UDP_glucos_trans"/>
</dbReference>
<name>A0ABP0UM04_9BRYO</name>
<evidence type="ECO:0000256" key="2">
    <source>
        <dbReference type="ARBA" id="ARBA00022679"/>
    </source>
</evidence>
<organism evidence="6 7">
    <name type="scientific">Sphagnum troendelagicum</name>
    <dbReference type="NCBI Taxonomy" id="128251"/>
    <lineage>
        <taxon>Eukaryota</taxon>
        <taxon>Viridiplantae</taxon>
        <taxon>Streptophyta</taxon>
        <taxon>Embryophyta</taxon>
        <taxon>Bryophyta</taxon>
        <taxon>Sphagnophytina</taxon>
        <taxon>Sphagnopsida</taxon>
        <taxon>Sphagnales</taxon>
        <taxon>Sphagnaceae</taxon>
        <taxon>Sphagnum</taxon>
    </lineage>
</organism>
<reference evidence="6" key="1">
    <citation type="submission" date="2024-02" db="EMBL/GenBank/DDBJ databases">
        <authorList>
            <consortium name="ELIXIR-Norway"/>
            <consortium name="Elixir Norway"/>
        </authorList>
    </citation>
    <scope>NUCLEOTIDE SEQUENCE</scope>
</reference>
<protein>
    <recommendedName>
        <fullName evidence="4">Glycosyltransferase</fullName>
        <ecNumber evidence="4">2.4.1.-</ecNumber>
    </recommendedName>
</protein>
<evidence type="ECO:0000256" key="4">
    <source>
        <dbReference type="RuleBase" id="RU362057"/>
    </source>
</evidence>
<evidence type="ECO:0000256" key="5">
    <source>
        <dbReference type="SAM" id="MobiDB-lite"/>
    </source>
</evidence>
<dbReference type="CDD" id="cd03784">
    <property type="entry name" value="GT1_Gtf-like"/>
    <property type="match status" value="1"/>
</dbReference>